<sequence length="81" mass="9666">MNVVYDNEVAQMEDLIQHYEKLLEEKEENNLFNELIQTQPKIDDELLKFYQLMNDINVLKLNSLHEIPKKPIIGRPDNVKQ</sequence>
<dbReference type="Proteomes" id="UP000814243">
    <property type="component" value="Unassembled WGS sequence"/>
</dbReference>
<dbReference type="EMBL" id="JACEFF010000403">
    <property type="protein sequence ID" value="KAH9638316.1"/>
    <property type="molecule type" value="Genomic_DNA"/>
</dbReference>
<organism evidence="1 2">
    <name type="scientific">Spodoptera exigua</name>
    <name type="common">Beet armyworm</name>
    <name type="synonym">Noctua fulgens</name>
    <dbReference type="NCBI Taxonomy" id="7107"/>
    <lineage>
        <taxon>Eukaryota</taxon>
        <taxon>Metazoa</taxon>
        <taxon>Ecdysozoa</taxon>
        <taxon>Arthropoda</taxon>
        <taxon>Hexapoda</taxon>
        <taxon>Insecta</taxon>
        <taxon>Pterygota</taxon>
        <taxon>Neoptera</taxon>
        <taxon>Endopterygota</taxon>
        <taxon>Lepidoptera</taxon>
        <taxon>Glossata</taxon>
        <taxon>Ditrysia</taxon>
        <taxon>Noctuoidea</taxon>
        <taxon>Noctuidae</taxon>
        <taxon>Amphipyrinae</taxon>
        <taxon>Spodoptera</taxon>
    </lineage>
</organism>
<name>A0A922MKU8_SPOEX</name>
<gene>
    <name evidence="1" type="ORF">HF086_016303</name>
</gene>
<dbReference type="AlphaFoldDB" id="A0A922MKU8"/>
<feature type="non-terminal residue" evidence="1">
    <location>
        <position position="1"/>
    </location>
</feature>
<protein>
    <submittedName>
        <fullName evidence="1">Uncharacterized protein</fullName>
    </submittedName>
</protein>
<evidence type="ECO:0000313" key="2">
    <source>
        <dbReference type="Proteomes" id="UP000814243"/>
    </source>
</evidence>
<evidence type="ECO:0000313" key="1">
    <source>
        <dbReference type="EMBL" id="KAH9638316.1"/>
    </source>
</evidence>
<accession>A0A922MKU8</accession>
<reference evidence="1" key="1">
    <citation type="journal article" date="2021" name="G3 (Bethesda)">
        <title>Genome and transcriptome analysis of the beet armyworm Spodoptera exigua reveals targets for pest control. .</title>
        <authorList>
            <person name="Simon S."/>
            <person name="Breeschoten T."/>
            <person name="Jansen H.J."/>
            <person name="Dirks R.P."/>
            <person name="Schranz M.E."/>
            <person name="Ros V.I.D."/>
        </authorList>
    </citation>
    <scope>NUCLEOTIDE SEQUENCE</scope>
    <source>
        <strain evidence="1">TB_SE_WUR_2020</strain>
    </source>
</reference>
<comment type="caution">
    <text evidence="1">The sequence shown here is derived from an EMBL/GenBank/DDBJ whole genome shotgun (WGS) entry which is preliminary data.</text>
</comment>
<proteinExistence type="predicted"/>